<evidence type="ECO:0000313" key="1">
    <source>
        <dbReference type="EMBL" id="GBP09580.1"/>
    </source>
</evidence>
<protein>
    <submittedName>
        <fullName evidence="1">Uncharacterized protein</fullName>
    </submittedName>
</protein>
<evidence type="ECO:0000313" key="2">
    <source>
        <dbReference type="Proteomes" id="UP000299102"/>
    </source>
</evidence>
<gene>
    <name evidence="1" type="ORF">EVAR_76575_1</name>
</gene>
<dbReference type="EMBL" id="BGZK01000036">
    <property type="protein sequence ID" value="GBP09580.1"/>
    <property type="molecule type" value="Genomic_DNA"/>
</dbReference>
<dbReference type="AlphaFoldDB" id="A0A4C1T7Q5"/>
<proteinExistence type="predicted"/>
<accession>A0A4C1T7Q5</accession>
<dbReference type="OrthoDB" id="5828726at2759"/>
<sequence>MSKPLEERKKFWADVRDILMKCNRNERIVIQGDFNGWVGVQLDEYEKVLDFMPALAKPSKMVTMELERIKVCKRVQFDRPPRTDATARAPALASYSLLCRSPPATLRPADRESCAAVRMLHN</sequence>
<name>A0A4C1T7Q5_EUMVA</name>
<organism evidence="1 2">
    <name type="scientific">Eumeta variegata</name>
    <name type="common">Bagworm moth</name>
    <name type="synonym">Eumeta japonica</name>
    <dbReference type="NCBI Taxonomy" id="151549"/>
    <lineage>
        <taxon>Eukaryota</taxon>
        <taxon>Metazoa</taxon>
        <taxon>Ecdysozoa</taxon>
        <taxon>Arthropoda</taxon>
        <taxon>Hexapoda</taxon>
        <taxon>Insecta</taxon>
        <taxon>Pterygota</taxon>
        <taxon>Neoptera</taxon>
        <taxon>Endopterygota</taxon>
        <taxon>Lepidoptera</taxon>
        <taxon>Glossata</taxon>
        <taxon>Ditrysia</taxon>
        <taxon>Tineoidea</taxon>
        <taxon>Psychidae</taxon>
        <taxon>Oiketicinae</taxon>
        <taxon>Eumeta</taxon>
    </lineage>
</organism>
<keyword evidence="2" id="KW-1185">Reference proteome</keyword>
<dbReference type="Proteomes" id="UP000299102">
    <property type="component" value="Unassembled WGS sequence"/>
</dbReference>
<comment type="caution">
    <text evidence="1">The sequence shown here is derived from an EMBL/GenBank/DDBJ whole genome shotgun (WGS) entry which is preliminary data.</text>
</comment>
<reference evidence="1 2" key="1">
    <citation type="journal article" date="2019" name="Commun. Biol.">
        <title>The bagworm genome reveals a unique fibroin gene that provides high tensile strength.</title>
        <authorList>
            <person name="Kono N."/>
            <person name="Nakamura H."/>
            <person name="Ohtoshi R."/>
            <person name="Tomita M."/>
            <person name="Numata K."/>
            <person name="Arakawa K."/>
        </authorList>
    </citation>
    <scope>NUCLEOTIDE SEQUENCE [LARGE SCALE GENOMIC DNA]</scope>
</reference>